<dbReference type="SUPFAM" id="SSF48113">
    <property type="entry name" value="Heme-dependent peroxidases"/>
    <property type="match status" value="1"/>
</dbReference>
<name>A0A1D6KDW0_MAIZE</name>
<keyword evidence="1" id="KW-0479">Metal-binding</keyword>
<feature type="non-terminal residue" evidence="7">
    <location>
        <position position="216"/>
    </location>
</feature>
<evidence type="ECO:0000313" key="7">
    <source>
        <dbReference type="EMBL" id="ONM01360.1"/>
    </source>
</evidence>
<dbReference type="PROSITE" id="PS50292">
    <property type="entry name" value="PEROXIDASE_3"/>
    <property type="match status" value="1"/>
</dbReference>
<evidence type="ECO:0000256" key="3">
    <source>
        <dbReference type="ARBA" id="ARBA00022837"/>
    </source>
</evidence>
<dbReference type="GO" id="GO:0046872">
    <property type="term" value="F:metal ion binding"/>
    <property type="evidence" value="ECO:0007669"/>
    <property type="project" value="UniProtKB-KW"/>
</dbReference>
<dbReference type="EMBL" id="CM007647">
    <property type="protein sequence ID" value="ONM01360.1"/>
    <property type="molecule type" value="Genomic_DNA"/>
</dbReference>
<dbReference type="InterPro" id="IPR019791">
    <property type="entry name" value="Haem_peroxidase_animal"/>
</dbReference>
<dbReference type="GO" id="GO:0020037">
    <property type="term" value="F:heme binding"/>
    <property type="evidence" value="ECO:0007669"/>
    <property type="project" value="InterPro"/>
</dbReference>
<dbReference type="InterPro" id="IPR010255">
    <property type="entry name" value="Haem_peroxidase_sf"/>
</dbReference>
<protein>
    <submittedName>
        <fullName evidence="7">Alpha-dioxygenase 1</fullName>
    </submittedName>
</protein>
<dbReference type="GO" id="GO:0006631">
    <property type="term" value="P:fatty acid metabolic process"/>
    <property type="evidence" value="ECO:0007669"/>
    <property type="project" value="UniProtKB-ARBA"/>
</dbReference>
<keyword evidence="2" id="KW-0611">Plant defense</keyword>
<evidence type="ECO:0000256" key="5">
    <source>
        <dbReference type="ARBA" id="ARBA00023002"/>
    </source>
</evidence>
<evidence type="ECO:0000256" key="6">
    <source>
        <dbReference type="ARBA" id="ARBA00023004"/>
    </source>
</evidence>
<dbReference type="GO" id="GO:0051213">
    <property type="term" value="F:dioxygenase activity"/>
    <property type="evidence" value="ECO:0007669"/>
    <property type="project" value="UniProtKB-KW"/>
</dbReference>
<dbReference type="Gene3D" id="1.10.640.10">
    <property type="entry name" value="Haem peroxidase domain superfamily, animal type"/>
    <property type="match status" value="2"/>
</dbReference>
<organism evidence="7">
    <name type="scientific">Zea mays</name>
    <name type="common">Maize</name>
    <dbReference type="NCBI Taxonomy" id="4577"/>
    <lineage>
        <taxon>Eukaryota</taxon>
        <taxon>Viridiplantae</taxon>
        <taxon>Streptophyta</taxon>
        <taxon>Embryophyta</taxon>
        <taxon>Tracheophyta</taxon>
        <taxon>Spermatophyta</taxon>
        <taxon>Magnoliopsida</taxon>
        <taxon>Liliopsida</taxon>
        <taxon>Poales</taxon>
        <taxon>Poaceae</taxon>
        <taxon>PACMAD clade</taxon>
        <taxon>Panicoideae</taxon>
        <taxon>Andropogonodae</taxon>
        <taxon>Andropogoneae</taxon>
        <taxon>Tripsacinae</taxon>
        <taxon>Zea</taxon>
    </lineage>
</organism>
<dbReference type="PANTHER" id="PTHR11903:SF11">
    <property type="entry name" value="ALPHA-DIOXYGENASE 1"/>
    <property type="match status" value="1"/>
</dbReference>
<gene>
    <name evidence="7" type="ORF">ZEAMMB73_Zm00001d030674</name>
</gene>
<dbReference type="InterPro" id="IPR050783">
    <property type="entry name" value="Oxylipin_biosynth_metab"/>
</dbReference>
<keyword evidence="5" id="KW-0560">Oxidoreductase</keyword>
<dbReference type="Pfam" id="PF03098">
    <property type="entry name" value="An_peroxidase"/>
    <property type="match status" value="1"/>
</dbReference>
<dbReference type="GO" id="GO:0004601">
    <property type="term" value="F:peroxidase activity"/>
    <property type="evidence" value="ECO:0007669"/>
    <property type="project" value="InterPro"/>
</dbReference>
<evidence type="ECO:0000256" key="4">
    <source>
        <dbReference type="ARBA" id="ARBA00022964"/>
    </source>
</evidence>
<dbReference type="GO" id="GO:0006979">
    <property type="term" value="P:response to oxidative stress"/>
    <property type="evidence" value="ECO:0007669"/>
    <property type="project" value="InterPro"/>
</dbReference>
<proteinExistence type="predicted"/>
<reference evidence="7" key="1">
    <citation type="submission" date="2015-12" db="EMBL/GenBank/DDBJ databases">
        <title>Update maize B73 reference genome by single molecule sequencing technologies.</title>
        <authorList>
            <consortium name="Maize Genome Sequencing Project"/>
            <person name="Ware D."/>
        </authorList>
    </citation>
    <scope>NUCLEOTIDE SEQUENCE [LARGE SCALE GENOMIC DNA]</scope>
    <source>
        <tissue evidence="7">Seedling</tissue>
    </source>
</reference>
<dbReference type="AlphaFoldDB" id="A0A1D6KDW0"/>
<dbReference type="GO" id="GO:0006952">
    <property type="term" value="P:defense response"/>
    <property type="evidence" value="ECO:0007669"/>
    <property type="project" value="UniProtKB-KW"/>
</dbReference>
<keyword evidence="3" id="KW-0106">Calcium</keyword>
<dbReference type="InterPro" id="IPR037120">
    <property type="entry name" value="Haem_peroxidase_sf_animal"/>
</dbReference>
<evidence type="ECO:0000256" key="2">
    <source>
        <dbReference type="ARBA" id="ARBA00022821"/>
    </source>
</evidence>
<dbReference type="PANTHER" id="PTHR11903">
    <property type="entry name" value="PROSTAGLANDIN G/H SYNTHASE"/>
    <property type="match status" value="1"/>
</dbReference>
<dbReference type="ExpressionAtlas" id="A0A1D6KDW0">
    <property type="expression patterns" value="baseline and differential"/>
</dbReference>
<evidence type="ECO:0000256" key="1">
    <source>
        <dbReference type="ARBA" id="ARBA00022723"/>
    </source>
</evidence>
<keyword evidence="4 7" id="KW-0223">Dioxygenase</keyword>
<sequence length="216" mass="24379">MVNLNITNILEKMTGKDKDYRYMATSDLLSELNKESFKADQDLEPKLTIIVQQLEDASGDVSGLAVKCWVGVSILQALFVKEHNAVCDAIKDEHPNLSDEELYRYARLVTSVVIAKVHTVDWTVELLKTKTMRAGMRANCIDIGELVGLKGEERLSKIGFEKKILSMGYQACGALELWNYPSFFRDLIPQNLDRTNRSDRIDLAALEGMKFGPNLY</sequence>
<accession>A0A1D6KDW0</accession>
<keyword evidence="6" id="KW-0408">Iron</keyword>